<dbReference type="KEGG" id="tut:107362261"/>
<feature type="compositionally biased region" description="Polar residues" evidence="1">
    <location>
        <begin position="1"/>
        <end position="20"/>
    </location>
</feature>
<dbReference type="HOGENOM" id="CLU_1498178_0_0_1"/>
<reference evidence="3" key="1">
    <citation type="submission" date="2011-08" db="EMBL/GenBank/DDBJ databases">
        <authorList>
            <person name="Rombauts S."/>
        </authorList>
    </citation>
    <scope>NUCLEOTIDE SEQUENCE</scope>
    <source>
        <strain evidence="3">London</strain>
    </source>
</reference>
<accession>T1KBA8</accession>
<keyword evidence="3" id="KW-1185">Reference proteome</keyword>
<proteinExistence type="predicted"/>
<dbReference type="EMBL" id="CAEY01001946">
    <property type="status" value="NOT_ANNOTATED_CDS"/>
    <property type="molecule type" value="Genomic_DNA"/>
</dbReference>
<protein>
    <submittedName>
        <fullName evidence="2">Uncharacterized protein</fullName>
    </submittedName>
</protein>
<evidence type="ECO:0000313" key="2">
    <source>
        <dbReference type="EnsemblMetazoa" id="tetur08g03430.1"/>
    </source>
</evidence>
<evidence type="ECO:0000256" key="1">
    <source>
        <dbReference type="SAM" id="MobiDB-lite"/>
    </source>
</evidence>
<dbReference type="EnsemblMetazoa" id="tetur08g03430.1">
    <property type="protein sequence ID" value="tetur08g03430.1"/>
    <property type="gene ID" value="tetur08g03430"/>
</dbReference>
<dbReference type="Proteomes" id="UP000015104">
    <property type="component" value="Unassembled WGS sequence"/>
</dbReference>
<name>T1KBA8_TETUR</name>
<feature type="region of interest" description="Disordered" evidence="1">
    <location>
        <begin position="1"/>
        <end position="42"/>
    </location>
</feature>
<gene>
    <name evidence="2" type="primary">107362261</name>
</gene>
<dbReference type="OrthoDB" id="10363831at2759"/>
<dbReference type="AlphaFoldDB" id="T1KBA8"/>
<feature type="compositionally biased region" description="Low complexity" evidence="1">
    <location>
        <begin position="22"/>
        <end position="40"/>
    </location>
</feature>
<reference evidence="2" key="2">
    <citation type="submission" date="2015-06" db="UniProtKB">
        <authorList>
            <consortium name="EnsemblMetazoa"/>
        </authorList>
    </citation>
    <scope>IDENTIFICATION</scope>
</reference>
<sequence length="187" mass="21666">MQFKYSTMSKNSPSSPNNQVARPPSRSSSRSSTTKPSRLPGDSVLFAPVYQEEKLENLHNKLKESTFEVTLMKEKLLEKAKATLNLNRLPQPGSFIPFFHFDEFKDVHLSFLQHNPPYTPWYSITETYFGQGVIELHKSVYNILLEHQNERYGPEQSEQINPTDHDFLIDIDLDDSYQPSYTITNLH</sequence>
<organism evidence="2 3">
    <name type="scientific">Tetranychus urticae</name>
    <name type="common">Two-spotted spider mite</name>
    <dbReference type="NCBI Taxonomy" id="32264"/>
    <lineage>
        <taxon>Eukaryota</taxon>
        <taxon>Metazoa</taxon>
        <taxon>Ecdysozoa</taxon>
        <taxon>Arthropoda</taxon>
        <taxon>Chelicerata</taxon>
        <taxon>Arachnida</taxon>
        <taxon>Acari</taxon>
        <taxon>Acariformes</taxon>
        <taxon>Trombidiformes</taxon>
        <taxon>Prostigmata</taxon>
        <taxon>Eleutherengona</taxon>
        <taxon>Raphignathae</taxon>
        <taxon>Tetranychoidea</taxon>
        <taxon>Tetranychidae</taxon>
        <taxon>Tetranychus</taxon>
    </lineage>
</organism>
<evidence type="ECO:0000313" key="3">
    <source>
        <dbReference type="Proteomes" id="UP000015104"/>
    </source>
</evidence>
<dbReference type="OMA" id="HKSVYNI"/>